<organism evidence="2 3">
    <name type="scientific">Anisodus acutangulus</name>
    <dbReference type="NCBI Taxonomy" id="402998"/>
    <lineage>
        <taxon>Eukaryota</taxon>
        <taxon>Viridiplantae</taxon>
        <taxon>Streptophyta</taxon>
        <taxon>Embryophyta</taxon>
        <taxon>Tracheophyta</taxon>
        <taxon>Spermatophyta</taxon>
        <taxon>Magnoliopsida</taxon>
        <taxon>eudicotyledons</taxon>
        <taxon>Gunneridae</taxon>
        <taxon>Pentapetalae</taxon>
        <taxon>asterids</taxon>
        <taxon>lamiids</taxon>
        <taxon>Solanales</taxon>
        <taxon>Solanaceae</taxon>
        <taxon>Solanoideae</taxon>
        <taxon>Hyoscyameae</taxon>
        <taxon>Anisodus</taxon>
    </lineage>
</organism>
<dbReference type="PANTHER" id="PTHR33384:SF23">
    <property type="match status" value="1"/>
</dbReference>
<name>A0A9Q1MHR0_9SOLA</name>
<gene>
    <name evidence="2" type="ORF">K7X08_022460</name>
</gene>
<comment type="caution">
    <text evidence="2">The sequence shown here is derived from an EMBL/GenBank/DDBJ whole genome shotgun (WGS) entry which is preliminary data.</text>
</comment>
<proteinExistence type="predicted"/>
<evidence type="ECO:0000256" key="1">
    <source>
        <dbReference type="SAM" id="MobiDB-lite"/>
    </source>
</evidence>
<evidence type="ECO:0000313" key="2">
    <source>
        <dbReference type="EMBL" id="KAJ8560600.1"/>
    </source>
</evidence>
<dbReference type="Proteomes" id="UP001152561">
    <property type="component" value="Unassembled WGS sequence"/>
</dbReference>
<protein>
    <submittedName>
        <fullName evidence="2">Uncharacterized protein</fullName>
    </submittedName>
</protein>
<dbReference type="EMBL" id="JAJAGQ010000006">
    <property type="protein sequence ID" value="KAJ8560600.1"/>
    <property type="molecule type" value="Genomic_DNA"/>
</dbReference>
<dbReference type="AlphaFoldDB" id="A0A9Q1MHR0"/>
<reference evidence="3" key="1">
    <citation type="journal article" date="2023" name="Proc. Natl. Acad. Sci. U.S.A.">
        <title>Genomic and structural basis for evolution of tropane alkaloid biosynthesis.</title>
        <authorList>
            <person name="Wanga Y.-J."/>
            <person name="Taina T."/>
            <person name="Yua J.-Y."/>
            <person name="Lia J."/>
            <person name="Xua B."/>
            <person name="Chenc J."/>
            <person name="D'Auriad J.C."/>
            <person name="Huanga J.-P."/>
            <person name="Huanga S.-X."/>
        </authorList>
    </citation>
    <scope>NUCLEOTIDE SEQUENCE [LARGE SCALE GENOMIC DNA]</scope>
    <source>
        <strain evidence="3">cv. KIB-2019</strain>
    </source>
</reference>
<sequence length="206" mass="22258">MNSQPQSHPSSLSRASHRHPLATPPPTRLLDLLKKEKKTNMYAYQQKSLVGCCVGVGETEISVSNGVVCPKPPRTHQTYQLLQFRNQEMEACDLKAGTELLDIILTKGNYEVDKANFEVASSPPFFYGSPPSRAGNPLIQDAQFGNHNFVPILPIPERAVGPATPPPSAIMSGGGCVRVKFGNKPAPVRIEGFNCRGSNCSISAMA</sequence>
<dbReference type="PANTHER" id="PTHR33384">
    <property type="entry name" value="EXPRESSED PROTEIN"/>
    <property type="match status" value="1"/>
</dbReference>
<accession>A0A9Q1MHR0</accession>
<evidence type="ECO:0000313" key="3">
    <source>
        <dbReference type="Proteomes" id="UP001152561"/>
    </source>
</evidence>
<dbReference type="OrthoDB" id="902328at2759"/>
<feature type="compositionally biased region" description="Polar residues" evidence="1">
    <location>
        <begin position="1"/>
        <end position="14"/>
    </location>
</feature>
<keyword evidence="3" id="KW-1185">Reference proteome</keyword>
<feature type="region of interest" description="Disordered" evidence="1">
    <location>
        <begin position="1"/>
        <end position="27"/>
    </location>
</feature>